<protein>
    <submittedName>
        <fullName evidence="1">Uncharacterized protein</fullName>
    </submittedName>
</protein>
<proteinExistence type="predicted"/>
<reference evidence="1 2" key="1">
    <citation type="submission" date="2018-07" db="EMBL/GenBank/DDBJ databases">
        <title>Genomic Encyclopedia of Type Strains, Phase IV (KMG-IV): sequencing the most valuable type-strain genomes for metagenomic binning, comparative biology and taxonomic classification.</title>
        <authorList>
            <person name="Goeker M."/>
        </authorList>
    </citation>
    <scope>NUCLEOTIDE SEQUENCE [LARGE SCALE GENOMIC DNA]</scope>
    <source>
        <strain evidence="1 2">DSM 44952</strain>
    </source>
</reference>
<organism evidence="1 2">
    <name type="scientific">Nocardia mexicana</name>
    <dbReference type="NCBI Taxonomy" id="279262"/>
    <lineage>
        <taxon>Bacteria</taxon>
        <taxon>Bacillati</taxon>
        <taxon>Actinomycetota</taxon>
        <taxon>Actinomycetes</taxon>
        <taxon>Mycobacteriales</taxon>
        <taxon>Nocardiaceae</taxon>
        <taxon>Nocardia</taxon>
    </lineage>
</organism>
<dbReference type="Proteomes" id="UP000255355">
    <property type="component" value="Unassembled WGS sequence"/>
</dbReference>
<dbReference type="RefSeq" id="WP_068029628.1">
    <property type="nucleotide sequence ID" value="NZ_QQAZ01000010.1"/>
</dbReference>
<sequence length="60" mass="6713">MPKLLDQKTAAEQLLSDILAAGYTVDQFIALLRVDPFEDTRPMPPISESDFWIIPPLRAG</sequence>
<dbReference type="AlphaFoldDB" id="A0A370GSP1"/>
<keyword evidence="2" id="KW-1185">Reference proteome</keyword>
<comment type="caution">
    <text evidence="1">The sequence shown here is derived from an EMBL/GenBank/DDBJ whole genome shotgun (WGS) entry which is preliminary data.</text>
</comment>
<evidence type="ECO:0000313" key="1">
    <source>
        <dbReference type="EMBL" id="RDI46717.1"/>
    </source>
</evidence>
<evidence type="ECO:0000313" key="2">
    <source>
        <dbReference type="Proteomes" id="UP000255355"/>
    </source>
</evidence>
<gene>
    <name evidence="1" type="ORF">DFR68_110122</name>
</gene>
<dbReference type="EMBL" id="QQAZ01000010">
    <property type="protein sequence ID" value="RDI46717.1"/>
    <property type="molecule type" value="Genomic_DNA"/>
</dbReference>
<name>A0A370GSP1_9NOCA</name>
<accession>A0A370GSP1</accession>
<dbReference type="OrthoDB" id="4556429at2"/>